<sequence length="143" mass="15879">MAHPPRREIYMSIPAANADKEESFEETRVLDYLHAYRTTGKPPGPCPQTPTNAAERTALGLPPLFEPHSELFTYPTDQDTMASSRQLITTVPLPVPGAMSDAHAFRATRGDPSIGDGNTFYQSITVQPEFKGFSFEVRREQLP</sequence>
<accession>A0A1X6MZE5</accession>
<dbReference type="Proteomes" id="UP000194127">
    <property type="component" value="Unassembled WGS sequence"/>
</dbReference>
<protein>
    <submittedName>
        <fullName evidence="1">Uncharacterized protein</fullName>
    </submittedName>
</protein>
<dbReference type="EMBL" id="KZ110598">
    <property type="protein sequence ID" value="OSX61612.1"/>
    <property type="molecule type" value="Genomic_DNA"/>
</dbReference>
<dbReference type="AlphaFoldDB" id="A0A1X6MZE5"/>
<organism evidence="1 2">
    <name type="scientific">Postia placenta MAD-698-R-SB12</name>
    <dbReference type="NCBI Taxonomy" id="670580"/>
    <lineage>
        <taxon>Eukaryota</taxon>
        <taxon>Fungi</taxon>
        <taxon>Dikarya</taxon>
        <taxon>Basidiomycota</taxon>
        <taxon>Agaricomycotina</taxon>
        <taxon>Agaricomycetes</taxon>
        <taxon>Polyporales</taxon>
        <taxon>Adustoporiaceae</taxon>
        <taxon>Rhodonia</taxon>
    </lineage>
</organism>
<evidence type="ECO:0000313" key="1">
    <source>
        <dbReference type="EMBL" id="OSX61612.1"/>
    </source>
</evidence>
<evidence type="ECO:0000313" key="2">
    <source>
        <dbReference type="Proteomes" id="UP000194127"/>
    </source>
</evidence>
<name>A0A1X6MZE5_9APHY</name>
<gene>
    <name evidence="1" type="ORF">POSPLADRAFT_1144307</name>
</gene>
<keyword evidence="2" id="KW-1185">Reference proteome</keyword>
<proteinExistence type="predicted"/>
<dbReference type="GeneID" id="36330635"/>
<dbReference type="OrthoDB" id="3234974at2759"/>
<reference evidence="1 2" key="1">
    <citation type="submission" date="2017-04" db="EMBL/GenBank/DDBJ databases">
        <title>Genome Sequence of the Model Brown-Rot Fungus Postia placenta SB12.</title>
        <authorList>
            <consortium name="DOE Joint Genome Institute"/>
            <person name="Gaskell J."/>
            <person name="Kersten P."/>
            <person name="Larrondo L.F."/>
            <person name="Canessa P."/>
            <person name="Martinez D."/>
            <person name="Hibbett D."/>
            <person name="Schmoll M."/>
            <person name="Kubicek C.P."/>
            <person name="Martinez A.T."/>
            <person name="Yadav J."/>
            <person name="Master E."/>
            <person name="Magnuson J.K."/>
            <person name="James T."/>
            <person name="Yaver D."/>
            <person name="Berka R."/>
            <person name="Labutti K."/>
            <person name="Lipzen A."/>
            <person name="Aerts A."/>
            <person name="Barry K."/>
            <person name="Henrissat B."/>
            <person name="Blanchette R."/>
            <person name="Grigoriev I."/>
            <person name="Cullen D."/>
        </authorList>
    </citation>
    <scope>NUCLEOTIDE SEQUENCE [LARGE SCALE GENOMIC DNA]</scope>
    <source>
        <strain evidence="1 2">MAD-698-R-SB12</strain>
    </source>
</reference>
<dbReference type="RefSeq" id="XP_024338406.1">
    <property type="nucleotide sequence ID" value="XM_024485686.1"/>
</dbReference>